<protein>
    <submittedName>
        <fullName evidence="1">Uncharacterized protein</fullName>
    </submittedName>
</protein>
<keyword evidence="2" id="KW-1185">Reference proteome</keyword>
<name>A0A397IMY0_9GLOM</name>
<dbReference type="Proteomes" id="UP000266861">
    <property type="component" value="Unassembled WGS sequence"/>
</dbReference>
<proteinExistence type="predicted"/>
<organism evidence="1 2">
    <name type="scientific">Diversispora epigaea</name>
    <dbReference type="NCBI Taxonomy" id="1348612"/>
    <lineage>
        <taxon>Eukaryota</taxon>
        <taxon>Fungi</taxon>
        <taxon>Fungi incertae sedis</taxon>
        <taxon>Mucoromycota</taxon>
        <taxon>Glomeromycotina</taxon>
        <taxon>Glomeromycetes</taxon>
        <taxon>Diversisporales</taxon>
        <taxon>Diversisporaceae</taxon>
        <taxon>Diversispora</taxon>
    </lineage>
</organism>
<comment type="caution">
    <text evidence="1">The sequence shown here is derived from an EMBL/GenBank/DDBJ whole genome shotgun (WGS) entry which is preliminary data.</text>
</comment>
<evidence type="ECO:0000313" key="2">
    <source>
        <dbReference type="Proteomes" id="UP000266861"/>
    </source>
</evidence>
<evidence type="ECO:0000313" key="1">
    <source>
        <dbReference type="EMBL" id="RHZ76192.1"/>
    </source>
</evidence>
<gene>
    <name evidence="1" type="ORF">Glove_202g97</name>
</gene>
<accession>A0A397IMY0</accession>
<dbReference type="STRING" id="1348612.A0A397IMY0"/>
<dbReference type="EMBL" id="PQFF01000189">
    <property type="protein sequence ID" value="RHZ76192.1"/>
    <property type="molecule type" value="Genomic_DNA"/>
</dbReference>
<dbReference type="OrthoDB" id="2389581at2759"/>
<dbReference type="AlphaFoldDB" id="A0A397IMY0"/>
<reference evidence="1 2" key="1">
    <citation type="submission" date="2018-08" db="EMBL/GenBank/DDBJ databases">
        <title>Genome and evolution of the arbuscular mycorrhizal fungus Diversispora epigaea (formerly Glomus versiforme) and its bacterial endosymbionts.</title>
        <authorList>
            <person name="Sun X."/>
            <person name="Fei Z."/>
            <person name="Harrison M."/>
        </authorList>
    </citation>
    <scope>NUCLEOTIDE SEQUENCE [LARGE SCALE GENOMIC DNA]</scope>
    <source>
        <strain evidence="1 2">IT104</strain>
    </source>
</reference>
<sequence length="567" mass="64862">MARVFDNTDAFHSAKKSGLKSDKAKLGLLNSALSAIYGIKFKTTNNKNTHYHLVGAFDNEDAPKLPSYQTGEGPFYESGEDIRYGYLESVKGVFMTLKMILVERSSCQGIKKSITKAIFVTLKTDIYSYMVTTFGKRQYPITALVHFPQTPQGIFATFLSYNFQSTRIIAIDGPTYNKLIRDGYVHWEEEGLLIPPLPFKNYISGASTSRPKGLIIAWAPTPKISNRQIELVPYSRSFSDRITLIMTHSIFGHRYTDPGINNFDLKNICHSYRRNPVKRLAQYIKENEDNLESEEINALTYNLAKTASSAIARSSPIYVPDITRKSNKEQAINQELREDEGLNCPEFFYLENVQERLSKYGITKSPSMQNLINVMIMLSMRPADVANLRIDYYKLSNADWYKSKYFWYCTGYAKNAKDEPRPLVFMEKDPLRTRELLIWIQKAIPSEFPFLIRDKDGDVNVHPINNFLAIYGISSSYLRKIRSDHAIDIHGGKTDSKRNRLHKLALRHKINREASNHYGVMNNRPNMCLDTSSAIPTPRPIFPMIKQDYDEVSSIIDLYGETSGDEI</sequence>